<proteinExistence type="predicted"/>
<dbReference type="PANTHER" id="PTHR10334">
    <property type="entry name" value="CYSTEINE-RICH SECRETORY PROTEIN-RELATED"/>
    <property type="match status" value="1"/>
</dbReference>
<evidence type="ECO:0000313" key="2">
    <source>
        <dbReference type="EMBL" id="OAG09970.1"/>
    </source>
</evidence>
<protein>
    <submittedName>
        <fullName evidence="2">Pathogenesis-related protein 1a</fullName>
    </submittedName>
</protein>
<dbReference type="Gene3D" id="3.40.33.10">
    <property type="entry name" value="CAP"/>
    <property type="match status" value="1"/>
</dbReference>
<dbReference type="Proteomes" id="UP000077069">
    <property type="component" value="Unassembled WGS sequence"/>
</dbReference>
<reference evidence="2 3" key="1">
    <citation type="submission" date="2016-05" db="EMBL/GenBank/DDBJ databases">
        <title>Comparative analysis of secretome profiles of manganese(II)-oxidizing ascomycete fungi.</title>
        <authorList>
            <consortium name="DOE Joint Genome Institute"/>
            <person name="Zeiner C.A."/>
            <person name="Purvine S.O."/>
            <person name="Zink E.M."/>
            <person name="Wu S."/>
            <person name="Pasa-Tolic L."/>
            <person name="Chaput D.L."/>
            <person name="Haridas S."/>
            <person name="Grigoriev I.V."/>
            <person name="Santelli C.M."/>
            <person name="Hansel C.M."/>
        </authorList>
    </citation>
    <scope>NUCLEOTIDE SEQUENCE [LARGE SCALE GENOMIC DNA]</scope>
    <source>
        <strain evidence="2 3">AP3s5-JAC2a</strain>
    </source>
</reference>
<dbReference type="Pfam" id="PF00188">
    <property type="entry name" value="CAP"/>
    <property type="match status" value="1"/>
</dbReference>
<evidence type="ECO:0000313" key="3">
    <source>
        <dbReference type="Proteomes" id="UP000077069"/>
    </source>
</evidence>
<feature type="domain" description="SCP" evidence="1">
    <location>
        <begin position="6"/>
        <end position="138"/>
    </location>
</feature>
<dbReference type="AlphaFoldDB" id="A0A177CSV1"/>
<organism evidence="2 3">
    <name type="scientific">Paraphaeosphaeria sporulosa</name>
    <dbReference type="NCBI Taxonomy" id="1460663"/>
    <lineage>
        <taxon>Eukaryota</taxon>
        <taxon>Fungi</taxon>
        <taxon>Dikarya</taxon>
        <taxon>Ascomycota</taxon>
        <taxon>Pezizomycotina</taxon>
        <taxon>Dothideomycetes</taxon>
        <taxon>Pleosporomycetidae</taxon>
        <taxon>Pleosporales</taxon>
        <taxon>Massarineae</taxon>
        <taxon>Didymosphaeriaceae</taxon>
        <taxon>Paraphaeosphaeria</taxon>
    </lineage>
</organism>
<dbReference type="EMBL" id="KV441549">
    <property type="protein sequence ID" value="OAG09970.1"/>
    <property type="molecule type" value="Genomic_DNA"/>
</dbReference>
<dbReference type="InParanoid" id="A0A177CSV1"/>
<dbReference type="InterPro" id="IPR014044">
    <property type="entry name" value="CAP_dom"/>
</dbReference>
<dbReference type="InterPro" id="IPR001283">
    <property type="entry name" value="CRISP-related"/>
</dbReference>
<evidence type="ECO:0000259" key="1">
    <source>
        <dbReference type="SMART" id="SM00198"/>
    </source>
</evidence>
<dbReference type="CDD" id="cd05382">
    <property type="entry name" value="CAP_GAPR1-like"/>
    <property type="match status" value="1"/>
</dbReference>
<keyword evidence="3" id="KW-1185">Reference proteome</keyword>
<dbReference type="PRINTS" id="PR00837">
    <property type="entry name" value="V5TPXLIKE"/>
</dbReference>
<dbReference type="STRING" id="1460663.A0A177CSV1"/>
<dbReference type="SMART" id="SM00198">
    <property type="entry name" value="SCP"/>
    <property type="match status" value="1"/>
</dbReference>
<dbReference type="InterPro" id="IPR035940">
    <property type="entry name" value="CAP_sf"/>
</dbReference>
<dbReference type="SUPFAM" id="SSF55797">
    <property type="entry name" value="PR-1-like"/>
    <property type="match status" value="1"/>
</dbReference>
<gene>
    <name evidence="2" type="ORF">CC84DRAFT_1213345</name>
</gene>
<dbReference type="RefSeq" id="XP_018040335.1">
    <property type="nucleotide sequence ID" value="XM_018182524.1"/>
</dbReference>
<accession>A0A177CSV1</accession>
<dbReference type="InterPro" id="IPR034113">
    <property type="entry name" value="SCP_GAPR1-like"/>
</dbReference>
<dbReference type="GeneID" id="28766010"/>
<sequence>MSDINDEQREALTAHNDARAQKNVQPLTWDGNLANDAQGYAQVLADTQDFKHSGVQGQGENLFMSSGDASLADAVRAWLGEEANYHGEKIGEGDFAAWGHYTQCMWHNTTNVAVAKARSGDGSTWIVGRYSPPGNWGGETPY</sequence>
<dbReference type="OrthoDB" id="337038at2759"/>
<name>A0A177CSV1_9PLEO</name>